<evidence type="ECO:0000256" key="6">
    <source>
        <dbReference type="SAM" id="MobiDB-lite"/>
    </source>
</evidence>
<keyword evidence="4" id="KW-0288">FMN</keyword>
<feature type="region of interest" description="Disordered" evidence="6">
    <location>
        <begin position="443"/>
        <end position="465"/>
    </location>
</feature>
<sequence>MVALGMVDNAARAARHGRPHAALPEERADAWRALHDTFVREAREAGIAGRPRCRVLFLGDSITEAMRGTQFSEAYDELRPRSEAFREAFPRGDVFAFGISGDRTQHLLYRVRNGELEFRHPPRVVVITIGTNNVGRDNDEAHDIFLGLRACIGEVLTRLPGSKVLLPGILPRGPPVGARAQMPPAPGEDSTYHSGVAEEPTPLAAGYKVSKYAQPGAHTAVIGHVNRRLAALAAGSGGLVKYVDCAECFLTEDGTALRSDLMRDALHPTAAGMRAWLAKLKPEIENFGVADEGSGPRMDVSPTLPSTAFNHGSLDTVDEQSRSLVEHLVSWTPHALCVSHMTPKGDGPIVYCNDNFVLQTGYSVEEILGRDCRFLQSTNDVDTEALSAIRSAIAEGRACRVRIMNYHKDGTELVNDLELIPLHSDSGKVTHYLGIQRFRRNTTDGGELGDKSRTVPSTGGAYSKL</sequence>
<dbReference type="AlphaFoldDB" id="A0A7R9Y0Q9"/>
<accession>A0A7R9Y0Q9</accession>
<proteinExistence type="predicted"/>
<organism evidence="8">
    <name type="scientific">Prasinoderma coloniale</name>
    <dbReference type="NCBI Taxonomy" id="156133"/>
    <lineage>
        <taxon>Eukaryota</taxon>
        <taxon>Viridiplantae</taxon>
        <taxon>Prasinodermophyta</taxon>
        <taxon>Prasinodermophyceae</taxon>
        <taxon>Prasinodermales</taxon>
        <taxon>Prasinodermaceae</taxon>
        <taxon>Prasinoderma</taxon>
    </lineage>
</organism>
<keyword evidence="5" id="KW-0157">Chromophore</keyword>
<dbReference type="PANTHER" id="PTHR47429:SF2">
    <property type="entry name" value="PROTEIN TWIN LOV 1"/>
    <property type="match status" value="1"/>
</dbReference>
<dbReference type="InterPro" id="IPR035965">
    <property type="entry name" value="PAS-like_dom_sf"/>
</dbReference>
<keyword evidence="3" id="KW-0285">Flavoprotein</keyword>
<dbReference type="Gene3D" id="3.30.450.20">
    <property type="entry name" value="PAS domain"/>
    <property type="match status" value="1"/>
</dbReference>
<dbReference type="SUPFAM" id="SSF52266">
    <property type="entry name" value="SGNH hydrolase"/>
    <property type="match status" value="1"/>
</dbReference>
<evidence type="ECO:0000256" key="2">
    <source>
        <dbReference type="ARBA" id="ARBA00022606"/>
    </source>
</evidence>
<keyword evidence="2" id="KW-0716">Sensory transduction</keyword>
<evidence type="ECO:0000259" key="7">
    <source>
        <dbReference type="PROSITE" id="PS50112"/>
    </source>
</evidence>
<gene>
    <name evidence="8" type="ORF">PCOL08062_LOCUS6187</name>
</gene>
<evidence type="ECO:0000313" key="8">
    <source>
        <dbReference type="EMBL" id="CAD8239528.1"/>
    </source>
</evidence>
<reference evidence="8" key="1">
    <citation type="submission" date="2021-01" db="EMBL/GenBank/DDBJ databases">
        <authorList>
            <person name="Corre E."/>
            <person name="Pelletier E."/>
            <person name="Niang G."/>
            <person name="Scheremetjew M."/>
            <person name="Finn R."/>
            <person name="Kale V."/>
            <person name="Holt S."/>
            <person name="Cochrane G."/>
            <person name="Meng A."/>
            <person name="Brown T."/>
            <person name="Cohen L."/>
        </authorList>
    </citation>
    <scope>NUCLEOTIDE SEQUENCE</scope>
    <source>
        <strain evidence="8">CCMP1413</strain>
    </source>
</reference>
<keyword evidence="1" id="KW-0600">Photoreceptor protein</keyword>
<dbReference type="Pfam" id="PF13426">
    <property type="entry name" value="PAS_9"/>
    <property type="match status" value="1"/>
</dbReference>
<dbReference type="Gene3D" id="3.40.50.1110">
    <property type="entry name" value="SGNH hydrolase"/>
    <property type="match status" value="1"/>
</dbReference>
<dbReference type="InterPro" id="IPR000014">
    <property type="entry name" value="PAS"/>
</dbReference>
<evidence type="ECO:0000256" key="3">
    <source>
        <dbReference type="ARBA" id="ARBA00022630"/>
    </source>
</evidence>
<dbReference type="InterPro" id="IPR036514">
    <property type="entry name" value="SGNH_hydro_sf"/>
</dbReference>
<dbReference type="GO" id="GO:0009881">
    <property type="term" value="F:photoreceptor activity"/>
    <property type="evidence" value="ECO:0007669"/>
    <property type="project" value="UniProtKB-KW"/>
</dbReference>
<protein>
    <recommendedName>
        <fullName evidence="7">PAS domain-containing protein</fullName>
    </recommendedName>
</protein>
<dbReference type="CDD" id="cd00130">
    <property type="entry name" value="PAS"/>
    <property type="match status" value="1"/>
</dbReference>
<dbReference type="PANTHER" id="PTHR47429">
    <property type="entry name" value="PROTEIN TWIN LOV 1"/>
    <property type="match status" value="1"/>
</dbReference>
<feature type="domain" description="PAS" evidence="7">
    <location>
        <begin position="346"/>
        <end position="397"/>
    </location>
</feature>
<evidence type="ECO:0000256" key="5">
    <source>
        <dbReference type="ARBA" id="ARBA00022991"/>
    </source>
</evidence>
<dbReference type="NCBIfam" id="TIGR00229">
    <property type="entry name" value="sensory_box"/>
    <property type="match status" value="1"/>
</dbReference>
<keyword evidence="1" id="KW-0675">Receptor</keyword>
<dbReference type="GO" id="GO:0005634">
    <property type="term" value="C:nucleus"/>
    <property type="evidence" value="ECO:0007669"/>
    <property type="project" value="TreeGrafter"/>
</dbReference>
<dbReference type="Pfam" id="PF13472">
    <property type="entry name" value="Lipase_GDSL_2"/>
    <property type="match status" value="1"/>
</dbReference>
<dbReference type="EMBL" id="HBDZ01008082">
    <property type="protein sequence ID" value="CAD8239528.1"/>
    <property type="molecule type" value="Transcribed_RNA"/>
</dbReference>
<name>A0A7R9Y0Q9_9VIRI</name>
<evidence type="ECO:0000256" key="1">
    <source>
        <dbReference type="ARBA" id="ARBA00022543"/>
    </source>
</evidence>
<dbReference type="SUPFAM" id="SSF55785">
    <property type="entry name" value="PYP-like sensor domain (PAS domain)"/>
    <property type="match status" value="1"/>
</dbReference>
<evidence type="ECO:0000256" key="4">
    <source>
        <dbReference type="ARBA" id="ARBA00022643"/>
    </source>
</evidence>
<dbReference type="PROSITE" id="PS50112">
    <property type="entry name" value="PAS"/>
    <property type="match status" value="1"/>
</dbReference>
<dbReference type="InterPro" id="IPR013830">
    <property type="entry name" value="SGNH_hydro"/>
</dbReference>